<feature type="signal peptide" evidence="2">
    <location>
        <begin position="1"/>
        <end position="27"/>
    </location>
</feature>
<feature type="chain" id="PRO_5041974682" evidence="2">
    <location>
        <begin position="28"/>
        <end position="331"/>
    </location>
</feature>
<keyword evidence="1" id="KW-0812">Transmembrane</keyword>
<gene>
    <name evidence="3" type="ORF">DFH08DRAFT_832101</name>
</gene>
<evidence type="ECO:0000313" key="4">
    <source>
        <dbReference type="Proteomes" id="UP001218218"/>
    </source>
</evidence>
<name>A0AAD7AVE7_9AGAR</name>
<evidence type="ECO:0000313" key="3">
    <source>
        <dbReference type="EMBL" id="KAJ7368727.1"/>
    </source>
</evidence>
<keyword evidence="2" id="KW-0732">Signal</keyword>
<organism evidence="3 4">
    <name type="scientific">Mycena albidolilacea</name>
    <dbReference type="NCBI Taxonomy" id="1033008"/>
    <lineage>
        <taxon>Eukaryota</taxon>
        <taxon>Fungi</taxon>
        <taxon>Dikarya</taxon>
        <taxon>Basidiomycota</taxon>
        <taxon>Agaricomycotina</taxon>
        <taxon>Agaricomycetes</taxon>
        <taxon>Agaricomycetidae</taxon>
        <taxon>Agaricales</taxon>
        <taxon>Marasmiineae</taxon>
        <taxon>Mycenaceae</taxon>
        <taxon>Mycena</taxon>
    </lineage>
</organism>
<protein>
    <submittedName>
        <fullName evidence="3">Uncharacterized protein</fullName>
    </submittedName>
</protein>
<keyword evidence="1" id="KW-0472">Membrane</keyword>
<dbReference type="EMBL" id="JARIHO010000001">
    <property type="protein sequence ID" value="KAJ7368727.1"/>
    <property type="molecule type" value="Genomic_DNA"/>
</dbReference>
<evidence type="ECO:0000256" key="1">
    <source>
        <dbReference type="SAM" id="Phobius"/>
    </source>
</evidence>
<dbReference type="AlphaFoldDB" id="A0AAD7AVE7"/>
<dbReference type="Gene3D" id="6.10.110.10">
    <property type="match status" value="1"/>
</dbReference>
<accession>A0AAD7AVE7</accession>
<feature type="transmembrane region" description="Helical" evidence="1">
    <location>
        <begin position="305"/>
        <end position="325"/>
    </location>
</feature>
<evidence type="ECO:0000256" key="2">
    <source>
        <dbReference type="SAM" id="SignalP"/>
    </source>
</evidence>
<dbReference type="InterPro" id="IPR038213">
    <property type="entry name" value="IFI6/IFI27-like_sf"/>
</dbReference>
<comment type="caution">
    <text evidence="3">The sequence shown here is derived from an EMBL/GenBank/DDBJ whole genome shotgun (WGS) entry which is preliminary data.</text>
</comment>
<keyword evidence="1" id="KW-1133">Transmembrane helix</keyword>
<reference evidence="3" key="1">
    <citation type="submission" date="2023-03" db="EMBL/GenBank/DDBJ databases">
        <title>Massive genome expansion in bonnet fungi (Mycena s.s.) driven by repeated elements and novel gene families across ecological guilds.</title>
        <authorList>
            <consortium name="Lawrence Berkeley National Laboratory"/>
            <person name="Harder C.B."/>
            <person name="Miyauchi S."/>
            <person name="Viragh M."/>
            <person name="Kuo A."/>
            <person name="Thoen E."/>
            <person name="Andreopoulos B."/>
            <person name="Lu D."/>
            <person name="Skrede I."/>
            <person name="Drula E."/>
            <person name="Henrissat B."/>
            <person name="Morin E."/>
            <person name="Kohler A."/>
            <person name="Barry K."/>
            <person name="LaButti K."/>
            <person name="Morin E."/>
            <person name="Salamov A."/>
            <person name="Lipzen A."/>
            <person name="Mereny Z."/>
            <person name="Hegedus B."/>
            <person name="Baldrian P."/>
            <person name="Stursova M."/>
            <person name="Weitz H."/>
            <person name="Taylor A."/>
            <person name="Grigoriev I.V."/>
            <person name="Nagy L.G."/>
            <person name="Martin F."/>
            <person name="Kauserud H."/>
        </authorList>
    </citation>
    <scope>NUCLEOTIDE SEQUENCE</scope>
    <source>
        <strain evidence="3">CBHHK002</strain>
    </source>
</reference>
<proteinExistence type="predicted"/>
<sequence>MQVKTLCLPLLAFIFTLLFTKLPPVTAVYYPAHLGGALPGSVLAFLQHYVPSPNAIFHTQEGDLDPERFWQRARELGDTARRYGEKLMEDAAARSKDVHEKVGELKARMDSIVHGATALHELQKLRIKRRESDDGDDSPVSTTDLAGDLERALEKVLEELQVMFPAPNEAPGHEDRRKVVSFALEKAGVELKTVCGKHGMDEESVAAHWETIQGAIENMVVLLGDLVEQHPDLLSILLFTLAVMLIPEYWVLRPVLGLFGFGPTGPGKGTVASWAQRVFYGAAVPKGSWFAFLQEAAMAEKARSWWGWLGGLAGIGLGASGGFFGSCGGRK</sequence>
<keyword evidence="4" id="KW-1185">Reference proteome</keyword>
<dbReference type="Proteomes" id="UP001218218">
    <property type="component" value="Unassembled WGS sequence"/>
</dbReference>